<evidence type="ECO:0000313" key="4">
    <source>
        <dbReference type="Proteomes" id="UP000549765"/>
    </source>
</evidence>
<dbReference type="Gene3D" id="1.20.144.10">
    <property type="entry name" value="Phosphatidic acid phosphatase type 2/haloperoxidase"/>
    <property type="match status" value="1"/>
</dbReference>
<feature type="transmembrane region" description="Helical" evidence="1">
    <location>
        <begin position="6"/>
        <end position="27"/>
    </location>
</feature>
<organism evidence="3 4">
    <name type="scientific">Periweissella fabalis</name>
    <dbReference type="NCBI Taxonomy" id="1070421"/>
    <lineage>
        <taxon>Bacteria</taxon>
        <taxon>Bacillati</taxon>
        <taxon>Bacillota</taxon>
        <taxon>Bacilli</taxon>
        <taxon>Lactobacillales</taxon>
        <taxon>Lactobacillaceae</taxon>
        <taxon>Periweissella</taxon>
    </lineage>
</organism>
<keyword evidence="1" id="KW-0812">Transmembrane</keyword>
<accession>A0A7X6N304</accession>
<evidence type="ECO:0000313" key="3">
    <source>
        <dbReference type="EMBL" id="NKZ23787.1"/>
    </source>
</evidence>
<proteinExistence type="predicted"/>
<evidence type="ECO:0000259" key="2">
    <source>
        <dbReference type="SMART" id="SM00014"/>
    </source>
</evidence>
<feature type="transmembrane region" description="Helical" evidence="1">
    <location>
        <begin position="184"/>
        <end position="205"/>
    </location>
</feature>
<dbReference type="AlphaFoldDB" id="A0A7X6N304"/>
<dbReference type="PANTHER" id="PTHR14969">
    <property type="entry name" value="SPHINGOSINE-1-PHOSPHATE PHOSPHOHYDROLASE"/>
    <property type="match status" value="1"/>
</dbReference>
<keyword evidence="1" id="KW-0472">Membrane</keyword>
<evidence type="ECO:0000256" key="1">
    <source>
        <dbReference type="SAM" id="Phobius"/>
    </source>
</evidence>
<keyword evidence="1" id="KW-1133">Transmembrane helix</keyword>
<dbReference type="SMART" id="SM00014">
    <property type="entry name" value="acidPPc"/>
    <property type="match status" value="1"/>
</dbReference>
<dbReference type="RefSeq" id="WP_168721588.1">
    <property type="nucleotide sequence ID" value="NZ_JAAXPN010000002.1"/>
</dbReference>
<dbReference type="InterPro" id="IPR000326">
    <property type="entry name" value="PAP2/HPO"/>
</dbReference>
<sequence>MNDFHLFYTLGSLAFLFFAIIAATLLFGHHRLLPADMWVTNFLRRGTGQSTRFFQAVDRIGSIPNLIIFVTAIVLYLYFNGYQLLAWWLSINVTIIAVVLNPLLKLIFHRHRPAVPRLAKSFGYSFPSGHSSGSMIIFGTLIMMQPLLGFSLLNIIIGTLIGGTLIIIIGISRVYLGVHYASDVLAGFLLGLGCLLFSYPLIWVYH</sequence>
<dbReference type="InterPro" id="IPR036938">
    <property type="entry name" value="PAP2/HPO_sf"/>
</dbReference>
<feature type="transmembrane region" description="Helical" evidence="1">
    <location>
        <begin position="150"/>
        <end position="172"/>
    </location>
</feature>
<dbReference type="EMBL" id="JAAXPN010000002">
    <property type="protein sequence ID" value="NKZ23787.1"/>
    <property type="molecule type" value="Genomic_DNA"/>
</dbReference>
<feature type="domain" description="Phosphatidic acid phosphatase type 2/haloperoxidase" evidence="2">
    <location>
        <begin position="82"/>
        <end position="199"/>
    </location>
</feature>
<dbReference type="Pfam" id="PF01569">
    <property type="entry name" value="PAP2"/>
    <property type="match status" value="1"/>
</dbReference>
<dbReference type="Proteomes" id="UP000549765">
    <property type="component" value="Unassembled WGS sequence"/>
</dbReference>
<reference evidence="3 4" key="1">
    <citation type="submission" date="2020-04" db="EMBL/GenBank/DDBJ databases">
        <title>MicrobeNet Type strains.</title>
        <authorList>
            <person name="Nicholson A.C."/>
        </authorList>
    </citation>
    <scope>NUCLEOTIDE SEQUENCE [LARGE SCALE GENOMIC DNA]</scope>
    <source>
        <strain evidence="3 4">CCUG 61472</strain>
    </source>
</reference>
<comment type="caution">
    <text evidence="3">The sequence shown here is derived from an EMBL/GenBank/DDBJ whole genome shotgun (WGS) entry which is preliminary data.</text>
</comment>
<gene>
    <name evidence="3" type="ORF">HF964_03060</name>
</gene>
<dbReference type="CDD" id="cd03392">
    <property type="entry name" value="PAP2_like_2"/>
    <property type="match status" value="1"/>
</dbReference>
<name>A0A7X6N304_9LACO</name>
<dbReference type="SUPFAM" id="SSF48317">
    <property type="entry name" value="Acid phosphatase/Vanadium-dependent haloperoxidase"/>
    <property type="match status" value="1"/>
</dbReference>
<feature type="transmembrane region" description="Helical" evidence="1">
    <location>
        <begin position="85"/>
        <end position="104"/>
    </location>
</feature>
<feature type="transmembrane region" description="Helical" evidence="1">
    <location>
        <begin position="124"/>
        <end position="144"/>
    </location>
</feature>
<keyword evidence="4" id="KW-1185">Reference proteome</keyword>
<protein>
    <submittedName>
        <fullName evidence="3">Phosphatase PAP2 family protein</fullName>
    </submittedName>
</protein>
<dbReference type="PANTHER" id="PTHR14969:SF13">
    <property type="entry name" value="AT30094P"/>
    <property type="match status" value="1"/>
</dbReference>
<feature type="transmembrane region" description="Helical" evidence="1">
    <location>
        <begin position="60"/>
        <end position="79"/>
    </location>
</feature>